<gene>
    <name evidence="1" type="ORF">U9M48_023952</name>
</gene>
<dbReference type="EMBL" id="CP144749">
    <property type="protein sequence ID" value="WVZ75936.1"/>
    <property type="molecule type" value="Genomic_DNA"/>
</dbReference>
<reference evidence="1 2" key="1">
    <citation type="submission" date="2024-02" db="EMBL/GenBank/DDBJ databases">
        <title>High-quality chromosome-scale genome assembly of Pensacola bahiagrass (Paspalum notatum Flugge var. saurae).</title>
        <authorList>
            <person name="Vega J.M."/>
            <person name="Podio M."/>
            <person name="Orjuela J."/>
            <person name="Siena L.A."/>
            <person name="Pessino S.C."/>
            <person name="Combes M.C."/>
            <person name="Mariac C."/>
            <person name="Albertini E."/>
            <person name="Pupilli F."/>
            <person name="Ortiz J.P.A."/>
            <person name="Leblanc O."/>
        </authorList>
    </citation>
    <scope>NUCLEOTIDE SEQUENCE [LARGE SCALE GENOMIC DNA]</scope>
    <source>
        <strain evidence="1">R1</strain>
        <tissue evidence="1">Leaf</tissue>
    </source>
</reference>
<organism evidence="1 2">
    <name type="scientific">Paspalum notatum var. saurae</name>
    <dbReference type="NCBI Taxonomy" id="547442"/>
    <lineage>
        <taxon>Eukaryota</taxon>
        <taxon>Viridiplantae</taxon>
        <taxon>Streptophyta</taxon>
        <taxon>Embryophyta</taxon>
        <taxon>Tracheophyta</taxon>
        <taxon>Spermatophyta</taxon>
        <taxon>Magnoliopsida</taxon>
        <taxon>Liliopsida</taxon>
        <taxon>Poales</taxon>
        <taxon>Poaceae</taxon>
        <taxon>PACMAD clade</taxon>
        <taxon>Panicoideae</taxon>
        <taxon>Andropogonodae</taxon>
        <taxon>Paspaleae</taxon>
        <taxon>Paspalinae</taxon>
        <taxon>Paspalum</taxon>
    </lineage>
</organism>
<keyword evidence="2" id="KW-1185">Reference proteome</keyword>
<dbReference type="EMBL" id="CP144749">
    <property type="protein sequence ID" value="WVZ75937.1"/>
    <property type="molecule type" value="Genomic_DNA"/>
</dbReference>
<evidence type="ECO:0000313" key="2">
    <source>
        <dbReference type="Proteomes" id="UP001341281"/>
    </source>
</evidence>
<dbReference type="AlphaFoldDB" id="A0AAQ3TPS6"/>
<name>A0AAQ3TPS6_PASNO</name>
<evidence type="ECO:0000313" key="1">
    <source>
        <dbReference type="EMBL" id="WVZ75937.1"/>
    </source>
</evidence>
<accession>A0AAQ3TPS6</accession>
<protein>
    <submittedName>
        <fullName evidence="1">Uncharacterized protein</fullName>
    </submittedName>
</protein>
<sequence>MLLLEDENETQICAHLQSPLVFSSVMKPRTKAVGASSCSSSHGGMPGWRQGQLLCASHRLRAMARLAIHLYEDHTDKVGLCDVHHLGLLSDLYVCFAVCYTLFGPFAVQVIF</sequence>
<proteinExistence type="predicted"/>
<dbReference type="Proteomes" id="UP001341281">
    <property type="component" value="Chromosome 05"/>
</dbReference>